<evidence type="ECO:0000313" key="1">
    <source>
        <dbReference type="EMBL" id="EPF70865.1"/>
    </source>
</evidence>
<name>S3MSQ2_9GAMM</name>
<evidence type="ECO:0000313" key="2">
    <source>
        <dbReference type="Proteomes" id="UP000014568"/>
    </source>
</evidence>
<dbReference type="STRING" id="632955.GCA_000829675_00901"/>
<dbReference type="InterPro" id="IPR015003">
    <property type="entry name" value="DUF1853"/>
</dbReference>
<reference evidence="1 2" key="1">
    <citation type="submission" date="2013-06" db="EMBL/GenBank/DDBJ databases">
        <title>The Genome Sequence of Acinetobacter rudis CIP 110305.</title>
        <authorList>
            <consortium name="The Broad Institute Genome Sequencing Platform"/>
            <consortium name="The Broad Institute Genome Sequencing Center for Infectious Disease"/>
            <person name="Cerqueira G."/>
            <person name="Feldgarden M."/>
            <person name="Courvalin P."/>
            <person name="Perichon B."/>
            <person name="Grillot-Courvalin C."/>
            <person name="Clermont D."/>
            <person name="Rocha E."/>
            <person name="Yoon E.-J."/>
            <person name="Nemec A."/>
            <person name="Young S.K."/>
            <person name="Zeng Q."/>
            <person name="Gargeya S."/>
            <person name="Fitzgerald M."/>
            <person name="Abouelleil A."/>
            <person name="Alvarado L."/>
            <person name="Berlin A.M."/>
            <person name="Chapman S.B."/>
            <person name="Dewar J."/>
            <person name="Goldberg J."/>
            <person name="Griggs A."/>
            <person name="Gujja S."/>
            <person name="Hansen M."/>
            <person name="Howarth C."/>
            <person name="Imamovic A."/>
            <person name="Larimer J."/>
            <person name="McCowan C."/>
            <person name="Murphy C."/>
            <person name="Pearson M."/>
            <person name="Priest M."/>
            <person name="Roberts A."/>
            <person name="Saif S."/>
            <person name="Shea T."/>
            <person name="Sykes S."/>
            <person name="Wortman J."/>
            <person name="Nusbaum C."/>
            <person name="Birren B."/>
        </authorList>
    </citation>
    <scope>NUCLEOTIDE SEQUENCE [LARGE SCALE GENOMIC DNA]</scope>
    <source>
        <strain evidence="1 2">CIP 110305</strain>
    </source>
</reference>
<dbReference type="PATRIC" id="fig|421052.3.peg.2840"/>
<accession>S3MSQ2</accession>
<proteinExistence type="predicted"/>
<comment type="caution">
    <text evidence="1">The sequence shown here is derived from an EMBL/GenBank/DDBJ whole genome shotgun (WGS) entry which is preliminary data.</text>
</comment>
<keyword evidence="2" id="KW-1185">Reference proteome</keyword>
<dbReference type="eggNOG" id="COG3782">
    <property type="taxonomic scope" value="Bacteria"/>
</dbReference>
<dbReference type="EMBL" id="ATGI01000035">
    <property type="protein sequence ID" value="EPF70865.1"/>
    <property type="molecule type" value="Genomic_DNA"/>
</dbReference>
<organism evidence="1 2">
    <name type="scientific">Acinetobacter rudis CIP 110305</name>
    <dbReference type="NCBI Taxonomy" id="421052"/>
    <lineage>
        <taxon>Bacteria</taxon>
        <taxon>Pseudomonadati</taxon>
        <taxon>Pseudomonadota</taxon>
        <taxon>Gammaproteobacteria</taxon>
        <taxon>Moraxellales</taxon>
        <taxon>Moraxellaceae</taxon>
        <taxon>Acinetobacter</taxon>
    </lineage>
</organism>
<gene>
    <name evidence="1" type="ORF">F945_02912</name>
</gene>
<protein>
    <recommendedName>
        <fullName evidence="3">DUF1853 domain-containing protein</fullName>
    </recommendedName>
</protein>
<evidence type="ECO:0008006" key="3">
    <source>
        <dbReference type="Google" id="ProtNLM"/>
    </source>
</evidence>
<dbReference type="OrthoDB" id="378654at2"/>
<dbReference type="Proteomes" id="UP000014568">
    <property type="component" value="Unassembled WGS sequence"/>
</dbReference>
<dbReference type="Pfam" id="PF08907">
    <property type="entry name" value="DUF1853"/>
    <property type="match status" value="1"/>
</dbReference>
<dbReference type="HOGENOM" id="CLU_072314_0_0_6"/>
<dbReference type="AlphaFoldDB" id="S3MSQ2"/>
<sequence>MSVYFEPWLQFQHTLVRQLAFCIASPNLLRETPLELETPHHFSWHSDAIWQQHFQNYLPRLVELDQNPALLLTFINQLKSTRLGLRFEYLIWFWLLDRDYHPYQLLAHSLQIIEGKNTLGELDFLIFNQEKQRIEHWEVALKYYLAEDNVQLRDWYGLNRQDTLYRKLGHFARQQFKFNEALGHPITQRFAVMKGQLYLPHLHDQTDLPSWLNPTRRLGYWGTHIYTQDYFRVARSQWLCLDYEQDQIDAVWWCDGLYYHRHNHCHYMYRHPVRPNPPLLQ</sequence>
<dbReference type="RefSeq" id="WP_016657288.1">
    <property type="nucleotide sequence ID" value="NZ_KE340354.1"/>
</dbReference>